<dbReference type="GO" id="GO:0006302">
    <property type="term" value="P:double-strand break repair"/>
    <property type="evidence" value="ECO:0007669"/>
    <property type="project" value="TreeGrafter"/>
</dbReference>
<protein>
    <recommendedName>
        <fullName evidence="1">DNA-directed DNA polymerase</fullName>
        <ecNumber evidence="1">2.7.7.7</ecNumber>
    </recommendedName>
</protein>
<evidence type="ECO:0000256" key="3">
    <source>
        <dbReference type="ARBA" id="ARBA00022695"/>
    </source>
</evidence>
<dbReference type="InterPro" id="IPR002298">
    <property type="entry name" value="DNA_polymerase_A"/>
</dbReference>
<dbReference type="Pfam" id="PF00476">
    <property type="entry name" value="DNA_pol_A"/>
    <property type="match status" value="1"/>
</dbReference>
<dbReference type="InterPro" id="IPR043502">
    <property type="entry name" value="DNA/RNA_pol_sf"/>
</dbReference>
<dbReference type="GO" id="GO:0003887">
    <property type="term" value="F:DNA-directed DNA polymerase activity"/>
    <property type="evidence" value="ECO:0007669"/>
    <property type="project" value="UniProtKB-KW"/>
</dbReference>
<dbReference type="SUPFAM" id="SSF56672">
    <property type="entry name" value="DNA/RNA polymerases"/>
    <property type="match status" value="1"/>
</dbReference>
<evidence type="ECO:0000313" key="8">
    <source>
        <dbReference type="EMBL" id="KAF4685065.1"/>
    </source>
</evidence>
<dbReference type="Proteomes" id="UP000541610">
    <property type="component" value="Unassembled WGS sequence"/>
</dbReference>
<gene>
    <name evidence="8" type="ORF">FOZ60_006887</name>
</gene>
<accession>A0A7J6NMM3</accession>
<dbReference type="GO" id="GO:0006261">
    <property type="term" value="P:DNA-templated DNA replication"/>
    <property type="evidence" value="ECO:0007669"/>
    <property type="project" value="InterPro"/>
</dbReference>
<keyword evidence="3" id="KW-0548">Nucleotidyltransferase</keyword>
<keyword evidence="2" id="KW-0808">Transferase</keyword>
<dbReference type="OrthoDB" id="434447at2759"/>
<evidence type="ECO:0000313" key="9">
    <source>
        <dbReference type="Proteomes" id="UP000541610"/>
    </source>
</evidence>
<proteinExistence type="predicted"/>
<feature type="domain" description="DNA-directed DNA polymerase family A palm" evidence="7">
    <location>
        <begin position="511"/>
        <end position="720"/>
    </location>
</feature>
<reference evidence="8 9" key="1">
    <citation type="submission" date="2020-04" db="EMBL/GenBank/DDBJ databases">
        <title>Perkinsus olseni comparative genomics.</title>
        <authorList>
            <person name="Bogema D.R."/>
        </authorList>
    </citation>
    <scope>NUCLEOTIDE SEQUENCE [LARGE SCALE GENOMIC DNA]</scope>
    <source>
        <strain evidence="8">00978-12</strain>
    </source>
</reference>
<sequence>MIYDNAEEYSTGVSAVSSPIRSVCVELLNCWAWRQEGVFGSNDGHFAKFSTAVGDAQPAKDNSLLVQGVQPAENAASVETREDTSAVEKNGRGAAVGKQPRVHKRQNTGPLPLPPTLSALRELLAPTAAVWIDMENEPMIAELLATINGSADSLISLGVFNSDNTTNFRIPRHAELQRYAISAAFEDRFPKPLAFAILHQRGVLEVQERQVYVLPYCERTMDFLADILSCRRCDVQTPAFVFNIQETLRYFAIDRPSEMLYADVGDLAILAWVLDSAAGSACYDIDHLKTVYGEDSANKRAGEPATLQESHPWRMLVDHDLPESSDLITVLSGKVNAQDQTEVALQQELPVAPSVDSDVVTMAKLEREAQALVKKEILMTSPAQVAALLYDDLGLQPPAGRRSRSTGDEVLSMMVDQHPVVSIIRKHRQVAKLITTYVDTIRSLPESAPRPGLLEYFQPRSGVAAGCNFLGKNRLYTVWNQTMTVTGRLSSSNPNLQNIPRSHELEDLGVISLRKAFISPILDSHCLLSVDYRQVEIRVLAHFVGRGALRESFAVDGADIYTNMAAMILRKPAEEVTKPERNKAKVCCLALVYGSGIHLLARQMGVTTTVAQGFKRQFSYAFPELERWMFKVWRDANKDGYVETICKRRRRIDRDENGGLSSEAKRFCINSIIQGSAADIMKSAMVQIAHALDEVKWQHGRPQLLLSIHDEFVLSCHRDDVDRLGRLLLREMQNPALPGHDEGDRFSVPLEVSMKYGQNWADMKELSITLDGRTSAPQGVVQQLLWSNLRPLPERDPPPGLRHGRDLPEFEESSRVELQKYPRVTWWSSTALPTWTHQSSGTSPTSSTARLPAARGYFWPRDGFLESNPQSEFMVYLDDDSFLSIPRLIPHLLQLTGNEATMLVMGYLMSTPLDVTVSGIDICDICKPCSKCLDDQSLRDVCAQFNLALGALPALRIHVDYFGSRWTPTWPLGMGWVLGSEVTRFIARNAGVLKSRGAADVQIGYWLAGLEDVHWVDMSDGRFHDFPRRHSMFTRGCGNDSILIHRIRHDSWQSYNSHACTLDCPTEIDGEVEPS</sequence>
<dbReference type="CDD" id="cd08638">
    <property type="entry name" value="DNA_pol_A_theta"/>
    <property type="match status" value="1"/>
</dbReference>
<feature type="region of interest" description="Disordered" evidence="6">
    <location>
        <begin position="71"/>
        <end position="114"/>
    </location>
</feature>
<dbReference type="EMBL" id="JABANP010000279">
    <property type="protein sequence ID" value="KAF4685065.1"/>
    <property type="molecule type" value="Genomic_DNA"/>
</dbReference>
<dbReference type="Gene3D" id="1.20.1060.10">
    <property type="entry name" value="Taq DNA Polymerase, Chain T, domain 4"/>
    <property type="match status" value="1"/>
</dbReference>
<dbReference type="InterPro" id="IPR019760">
    <property type="entry name" value="DNA-dir_DNA_pol_A_CS"/>
</dbReference>
<dbReference type="PANTHER" id="PTHR10133:SF62">
    <property type="entry name" value="DNA POLYMERASE THETA"/>
    <property type="match status" value="1"/>
</dbReference>
<evidence type="ECO:0000256" key="1">
    <source>
        <dbReference type="ARBA" id="ARBA00012417"/>
    </source>
</evidence>
<dbReference type="SMART" id="SM00482">
    <property type="entry name" value="POLAc"/>
    <property type="match status" value="1"/>
</dbReference>
<feature type="compositionally biased region" description="Basic and acidic residues" evidence="6">
    <location>
        <begin position="79"/>
        <end position="91"/>
    </location>
</feature>
<comment type="caution">
    <text evidence="8">The sequence shown here is derived from an EMBL/GenBank/DDBJ whole genome shotgun (WGS) entry which is preliminary data.</text>
</comment>
<dbReference type="PRINTS" id="PR00868">
    <property type="entry name" value="DNAPOLI"/>
</dbReference>
<dbReference type="InterPro" id="IPR001098">
    <property type="entry name" value="DNA-dir_DNA_pol_A_palm_dom"/>
</dbReference>
<dbReference type="PROSITE" id="PS00447">
    <property type="entry name" value="DNA_POLYMERASE_A"/>
    <property type="match status" value="1"/>
</dbReference>
<name>A0A7J6NMM3_PEROL</name>
<organism evidence="8 9">
    <name type="scientific">Perkinsus olseni</name>
    <name type="common">Perkinsus atlanticus</name>
    <dbReference type="NCBI Taxonomy" id="32597"/>
    <lineage>
        <taxon>Eukaryota</taxon>
        <taxon>Sar</taxon>
        <taxon>Alveolata</taxon>
        <taxon>Perkinsozoa</taxon>
        <taxon>Perkinsea</taxon>
        <taxon>Perkinsida</taxon>
        <taxon>Perkinsidae</taxon>
        <taxon>Perkinsus</taxon>
    </lineage>
</organism>
<comment type="catalytic activity">
    <reaction evidence="5">
        <text>DNA(n) + a 2'-deoxyribonucleoside 5'-triphosphate = DNA(n+1) + diphosphate</text>
        <dbReference type="Rhea" id="RHEA:22508"/>
        <dbReference type="Rhea" id="RHEA-COMP:17339"/>
        <dbReference type="Rhea" id="RHEA-COMP:17340"/>
        <dbReference type="ChEBI" id="CHEBI:33019"/>
        <dbReference type="ChEBI" id="CHEBI:61560"/>
        <dbReference type="ChEBI" id="CHEBI:173112"/>
        <dbReference type="EC" id="2.7.7.7"/>
    </reaction>
</comment>
<evidence type="ECO:0000256" key="5">
    <source>
        <dbReference type="ARBA" id="ARBA00049244"/>
    </source>
</evidence>
<dbReference type="GO" id="GO:0003677">
    <property type="term" value="F:DNA binding"/>
    <property type="evidence" value="ECO:0007669"/>
    <property type="project" value="InterPro"/>
</dbReference>
<dbReference type="AlphaFoldDB" id="A0A7J6NMM3"/>
<evidence type="ECO:0000256" key="2">
    <source>
        <dbReference type="ARBA" id="ARBA00022679"/>
    </source>
</evidence>
<evidence type="ECO:0000256" key="4">
    <source>
        <dbReference type="ARBA" id="ARBA00022932"/>
    </source>
</evidence>
<evidence type="ECO:0000256" key="6">
    <source>
        <dbReference type="SAM" id="MobiDB-lite"/>
    </source>
</evidence>
<dbReference type="Gene3D" id="1.10.150.20">
    <property type="entry name" value="5' to 3' exonuclease, C-terminal subdomain"/>
    <property type="match status" value="1"/>
</dbReference>
<dbReference type="EC" id="2.7.7.7" evidence="1"/>
<dbReference type="PANTHER" id="PTHR10133">
    <property type="entry name" value="DNA POLYMERASE I"/>
    <property type="match status" value="1"/>
</dbReference>
<dbReference type="Gene3D" id="3.30.70.370">
    <property type="match status" value="1"/>
</dbReference>
<evidence type="ECO:0000259" key="7">
    <source>
        <dbReference type="SMART" id="SM00482"/>
    </source>
</evidence>
<keyword evidence="4" id="KW-0239">DNA-directed DNA polymerase</keyword>